<accession>A0A1S3HYE5</accession>
<keyword evidence="1" id="KW-1185">Reference proteome</keyword>
<protein>
    <submittedName>
        <fullName evidence="2">Uncharacterized protein LOC106159331 isoform X1</fullName>
    </submittedName>
</protein>
<dbReference type="RefSeq" id="XP_013391047.1">
    <property type="nucleotide sequence ID" value="XM_013535593.1"/>
</dbReference>
<dbReference type="Proteomes" id="UP000085678">
    <property type="component" value="Unplaced"/>
</dbReference>
<gene>
    <name evidence="2" type="primary">LOC106159331</name>
</gene>
<reference evidence="2" key="1">
    <citation type="submission" date="2025-08" db="UniProtKB">
        <authorList>
            <consortium name="RefSeq"/>
        </authorList>
    </citation>
    <scope>IDENTIFICATION</scope>
    <source>
        <tissue evidence="2">Gonads</tissue>
    </source>
</reference>
<evidence type="ECO:0000313" key="1">
    <source>
        <dbReference type="Proteomes" id="UP000085678"/>
    </source>
</evidence>
<dbReference type="GeneID" id="106159331"/>
<dbReference type="AlphaFoldDB" id="A0A1S3HYE5"/>
<dbReference type="InParanoid" id="A0A1S3HYE5"/>
<organism evidence="1 2">
    <name type="scientific">Lingula anatina</name>
    <name type="common">Brachiopod</name>
    <name type="synonym">Lingula unguis</name>
    <dbReference type="NCBI Taxonomy" id="7574"/>
    <lineage>
        <taxon>Eukaryota</taxon>
        <taxon>Metazoa</taxon>
        <taxon>Spiralia</taxon>
        <taxon>Lophotrochozoa</taxon>
        <taxon>Brachiopoda</taxon>
        <taxon>Linguliformea</taxon>
        <taxon>Lingulata</taxon>
        <taxon>Lingulida</taxon>
        <taxon>Linguloidea</taxon>
        <taxon>Lingulidae</taxon>
        <taxon>Lingula</taxon>
    </lineage>
</organism>
<sequence>MSILKFRHVKVRSGKQNIELSSIHNRANQATVFAELHKRIKFVHFQSVKGCLIRTAFVLQLCSMRSIEWAMQPELQQADGWYCTHSSLDGKTGWLYRIVRVQEMRVRLPCRSPTLTFTVDCDTAVTPPGHCALPLSSVRRYPPPCHVMLAPELRYAARLLLASTATQVVADRNPERGQ</sequence>
<name>A0A1S3HYE5_LINAN</name>
<dbReference type="KEGG" id="lak:106159331"/>
<proteinExistence type="predicted"/>
<evidence type="ECO:0000313" key="2">
    <source>
        <dbReference type="RefSeq" id="XP_013391047.1"/>
    </source>
</evidence>